<gene>
    <name evidence="1" type="ORF">VitviT2T_003915</name>
</gene>
<accession>A0ABY9BPU4</accession>
<dbReference type="EMBL" id="CP126650">
    <property type="protein sequence ID" value="WJZ84305.1"/>
    <property type="molecule type" value="Genomic_DNA"/>
</dbReference>
<reference evidence="1 2" key="1">
    <citation type="journal article" date="2023" name="Hortic Res">
        <title>The complete reference genome for grapevine (Vitis vinifera L.) genetics and breeding.</title>
        <authorList>
            <person name="Shi X."/>
            <person name="Cao S."/>
            <person name="Wang X."/>
            <person name="Huang S."/>
            <person name="Wang Y."/>
            <person name="Liu Z."/>
            <person name="Liu W."/>
            <person name="Leng X."/>
            <person name="Peng Y."/>
            <person name="Wang N."/>
            <person name="Wang Y."/>
            <person name="Ma Z."/>
            <person name="Xu X."/>
            <person name="Zhang F."/>
            <person name="Xue H."/>
            <person name="Zhong H."/>
            <person name="Wang Y."/>
            <person name="Zhang K."/>
            <person name="Velt A."/>
            <person name="Avia K."/>
            <person name="Holtgrawe D."/>
            <person name="Grimplet J."/>
            <person name="Matus J.T."/>
            <person name="Ware D."/>
            <person name="Wu X."/>
            <person name="Wang H."/>
            <person name="Liu C."/>
            <person name="Fang Y."/>
            <person name="Rustenholz C."/>
            <person name="Cheng Z."/>
            <person name="Xiao H."/>
            <person name="Zhou Y."/>
        </authorList>
    </citation>
    <scope>NUCLEOTIDE SEQUENCE [LARGE SCALE GENOMIC DNA]</scope>
    <source>
        <strain evidence="2">cv. Pinot noir / PN40024</strain>
        <tissue evidence="1">Leaf</tissue>
    </source>
</reference>
<keyword evidence="2" id="KW-1185">Reference proteome</keyword>
<organism evidence="1 2">
    <name type="scientific">Vitis vinifera</name>
    <name type="common">Grape</name>
    <dbReference type="NCBI Taxonomy" id="29760"/>
    <lineage>
        <taxon>Eukaryota</taxon>
        <taxon>Viridiplantae</taxon>
        <taxon>Streptophyta</taxon>
        <taxon>Embryophyta</taxon>
        <taxon>Tracheophyta</taxon>
        <taxon>Spermatophyta</taxon>
        <taxon>Magnoliopsida</taxon>
        <taxon>eudicotyledons</taxon>
        <taxon>Gunneridae</taxon>
        <taxon>Pentapetalae</taxon>
        <taxon>rosids</taxon>
        <taxon>Vitales</taxon>
        <taxon>Vitaceae</taxon>
        <taxon>Viteae</taxon>
        <taxon>Vitis</taxon>
    </lineage>
</organism>
<sequence>MCEIALQVRNGFIDLLGFRTVCEIVLGVRNFSHGLRKFRRVCELISQGLVDFLTVCKLSSQGVRNDSLTSHALRKFCKAPQRSPVQYHQQYRASPPPRAARQFTQLGMPLSRAFERLVERGLIAPLPPRAPPHLTLPGFRTNLHCACHQRAGHDTDSCAMLRHAIQDLIDQGLVDLGRLVVTTDPLPAHDTKVIPPPLRALGGIHLIEFSGDEIFMMGWDGEAPQPINLYTDSNFSGYIHGQQTPRPFRLIPDEIPGQTSFPPVNLQHVPPLTPFILFPKGYGLIHRDVQIVTRGRRIAQPPLVDGPFAGMDSREEVQREDDEILCQLHTT</sequence>
<proteinExistence type="predicted"/>
<evidence type="ECO:0000313" key="2">
    <source>
        <dbReference type="Proteomes" id="UP001227230"/>
    </source>
</evidence>
<protein>
    <submittedName>
        <fullName evidence="1">Uncharacterized protein</fullName>
    </submittedName>
</protein>
<evidence type="ECO:0000313" key="1">
    <source>
        <dbReference type="EMBL" id="WJZ84305.1"/>
    </source>
</evidence>
<name>A0ABY9BPU4_VITVI</name>
<dbReference type="Proteomes" id="UP001227230">
    <property type="component" value="Chromosome 3"/>
</dbReference>